<evidence type="ECO:0000256" key="3">
    <source>
        <dbReference type="ARBA" id="ARBA00022490"/>
    </source>
</evidence>
<keyword evidence="9" id="KW-0862">Zinc</keyword>
<dbReference type="InterPro" id="IPR036236">
    <property type="entry name" value="Znf_C2H2_sf"/>
</dbReference>
<comment type="subcellular location">
    <subcellularLocation>
        <location evidence="1">Cytoplasm</location>
        <location evidence="1">Cytosol</location>
    </subcellularLocation>
</comment>
<name>A0A9P9WT52_9PEZI</name>
<dbReference type="SUPFAM" id="SSF53335">
    <property type="entry name" value="S-adenosyl-L-methionine-dependent methyltransferases"/>
    <property type="match status" value="1"/>
</dbReference>
<keyword evidence="13" id="KW-0175">Coiled coil</keyword>
<evidence type="ECO:0000313" key="19">
    <source>
        <dbReference type="Proteomes" id="UP000829685"/>
    </source>
</evidence>
<feature type="coiled-coil region" evidence="13">
    <location>
        <begin position="149"/>
        <end position="176"/>
    </location>
</feature>
<feature type="domain" description="Methyltransferase" evidence="15">
    <location>
        <begin position="256"/>
        <end position="353"/>
    </location>
</feature>
<dbReference type="InterPro" id="IPR041698">
    <property type="entry name" value="Methyltransf_25"/>
</dbReference>
<evidence type="ECO:0000256" key="11">
    <source>
        <dbReference type="ARBA" id="ARBA00049303"/>
    </source>
</evidence>
<dbReference type="InterPro" id="IPR025799">
    <property type="entry name" value="Arg_MeTrfase"/>
</dbReference>
<dbReference type="InterPro" id="IPR049482">
    <property type="entry name" value="ANM3-like_C2H2_Zf"/>
</dbReference>
<comment type="caution">
    <text evidence="18">The sequence shown here is derived from an EMBL/GenBank/DDBJ whole genome shotgun (WGS) entry which is preliminary data.</text>
</comment>
<dbReference type="Gene3D" id="3.40.50.150">
    <property type="entry name" value="Vaccinia Virus protein VP39"/>
    <property type="match status" value="1"/>
</dbReference>
<accession>A0A9P9WT52</accession>
<dbReference type="EMBL" id="JAFIMR010000005">
    <property type="protein sequence ID" value="KAI1878871.1"/>
    <property type="molecule type" value="Genomic_DNA"/>
</dbReference>
<evidence type="ECO:0000256" key="5">
    <source>
        <dbReference type="ARBA" id="ARBA00022679"/>
    </source>
</evidence>
<dbReference type="SUPFAM" id="SSF57667">
    <property type="entry name" value="beta-beta-alpha zinc fingers"/>
    <property type="match status" value="1"/>
</dbReference>
<dbReference type="Pfam" id="PF13649">
    <property type="entry name" value="Methyltransf_25"/>
    <property type="match status" value="1"/>
</dbReference>
<dbReference type="Pfam" id="PF22528">
    <property type="entry name" value="PRMT_C"/>
    <property type="match status" value="1"/>
</dbReference>
<evidence type="ECO:0000256" key="13">
    <source>
        <dbReference type="SAM" id="Coils"/>
    </source>
</evidence>
<dbReference type="AlphaFoldDB" id="A0A9P9WT52"/>
<evidence type="ECO:0000256" key="7">
    <source>
        <dbReference type="ARBA" id="ARBA00022723"/>
    </source>
</evidence>
<dbReference type="GO" id="GO:0008270">
    <property type="term" value="F:zinc ion binding"/>
    <property type="evidence" value="ECO:0007669"/>
    <property type="project" value="UniProtKB-KW"/>
</dbReference>
<dbReference type="InterPro" id="IPR029063">
    <property type="entry name" value="SAM-dependent_MTases_sf"/>
</dbReference>
<dbReference type="PROSITE" id="PS51678">
    <property type="entry name" value="SAM_MT_PRMT"/>
    <property type="match status" value="1"/>
</dbReference>
<gene>
    <name evidence="18" type="ORF">JX265_003048</name>
</gene>
<comment type="catalytic activity">
    <reaction evidence="11">
        <text>L-arginyl-[protein] + S-adenosyl-L-methionine = N(omega)-methyl-L-arginyl-[protein] + S-adenosyl-L-homocysteine + H(+)</text>
        <dbReference type="Rhea" id="RHEA:48100"/>
        <dbReference type="Rhea" id="RHEA-COMP:10532"/>
        <dbReference type="Rhea" id="RHEA-COMP:11990"/>
        <dbReference type="ChEBI" id="CHEBI:15378"/>
        <dbReference type="ChEBI" id="CHEBI:29965"/>
        <dbReference type="ChEBI" id="CHEBI:57856"/>
        <dbReference type="ChEBI" id="CHEBI:59789"/>
        <dbReference type="ChEBI" id="CHEBI:65280"/>
    </reaction>
    <physiologicalReaction direction="left-to-right" evidence="11">
        <dbReference type="Rhea" id="RHEA:48101"/>
    </physiologicalReaction>
</comment>
<dbReference type="GO" id="GO:0005829">
    <property type="term" value="C:cytosol"/>
    <property type="evidence" value="ECO:0007669"/>
    <property type="project" value="UniProtKB-SubCell"/>
</dbReference>
<evidence type="ECO:0000313" key="18">
    <source>
        <dbReference type="EMBL" id="KAI1878871.1"/>
    </source>
</evidence>
<evidence type="ECO:0000259" key="17">
    <source>
        <dbReference type="Pfam" id="PF22528"/>
    </source>
</evidence>
<feature type="region of interest" description="Disordered" evidence="14">
    <location>
        <begin position="1"/>
        <end position="36"/>
    </location>
</feature>
<keyword evidence="8" id="KW-0863">Zinc-finger</keyword>
<evidence type="ECO:0000256" key="2">
    <source>
        <dbReference type="ARBA" id="ARBA00011925"/>
    </source>
</evidence>
<keyword evidence="3" id="KW-0963">Cytoplasm</keyword>
<evidence type="ECO:0000256" key="4">
    <source>
        <dbReference type="ARBA" id="ARBA00022603"/>
    </source>
</evidence>
<evidence type="ECO:0000256" key="6">
    <source>
        <dbReference type="ARBA" id="ARBA00022691"/>
    </source>
</evidence>
<dbReference type="GO" id="GO:0042054">
    <property type="term" value="F:histone methyltransferase activity"/>
    <property type="evidence" value="ECO:0007669"/>
    <property type="project" value="TreeGrafter"/>
</dbReference>
<dbReference type="FunFam" id="2.70.160.11:FF:000016">
    <property type="entry name" value="Protein arginine methyltransferase RmtB"/>
    <property type="match status" value="1"/>
</dbReference>
<evidence type="ECO:0000256" key="1">
    <source>
        <dbReference type="ARBA" id="ARBA00004514"/>
    </source>
</evidence>
<dbReference type="PANTHER" id="PTHR11006:SF116">
    <property type="entry name" value="PROTEIN METHYLTRANSFERASE"/>
    <property type="match status" value="1"/>
</dbReference>
<keyword evidence="5 12" id="KW-0808">Transferase</keyword>
<dbReference type="GO" id="GO:0032259">
    <property type="term" value="P:methylation"/>
    <property type="evidence" value="ECO:0007669"/>
    <property type="project" value="UniProtKB-KW"/>
</dbReference>
<evidence type="ECO:0000256" key="9">
    <source>
        <dbReference type="ARBA" id="ARBA00022833"/>
    </source>
</evidence>
<dbReference type="CDD" id="cd02440">
    <property type="entry name" value="AdoMet_MTases"/>
    <property type="match status" value="1"/>
</dbReference>
<keyword evidence="4 12" id="KW-0489">Methyltransferase</keyword>
<dbReference type="EC" id="2.1.1.319" evidence="2"/>
<organism evidence="18 19">
    <name type="scientific">Neoarthrinium moseri</name>
    <dbReference type="NCBI Taxonomy" id="1658444"/>
    <lineage>
        <taxon>Eukaryota</taxon>
        <taxon>Fungi</taxon>
        <taxon>Dikarya</taxon>
        <taxon>Ascomycota</taxon>
        <taxon>Pezizomycotina</taxon>
        <taxon>Sordariomycetes</taxon>
        <taxon>Xylariomycetidae</taxon>
        <taxon>Amphisphaeriales</taxon>
        <taxon>Apiosporaceae</taxon>
        <taxon>Neoarthrinium</taxon>
    </lineage>
</organism>
<evidence type="ECO:0000256" key="14">
    <source>
        <dbReference type="SAM" id="MobiDB-lite"/>
    </source>
</evidence>
<evidence type="ECO:0000256" key="12">
    <source>
        <dbReference type="PROSITE-ProRule" id="PRU01015"/>
    </source>
</evidence>
<sequence length="560" mass="62288">MASLRPRRSADPISDSESSDSREGDEGWDDVEQDEEETTEVISLLDDKVFPDVLSMLAYCKESHGFDFLAVRQKLQLDFHGSVKLVNYIRHRVHEGSPVTEDISKADFDQDQFLKPVLDDDAVIIGLFDLPDVVPEGAPAAEGQGASVVDDLLQRNTQLQEELARVTAQFESYRATVAETLDQRWGDVDAAEAEAKAAGDKGKTKAGEKPVDASKYYWESYAGNDIHETMLKDTVRTEGYRDFIYNNKHLFAGKTVLDIGCGTGILSMFCAKAGAARVISVDASDIIDKARENVIHAGLASTVTLIKGKMEEVTLPVDAVDIIVSEWMGYCLLYEAMLPSVLYARDRYLKPDGLLIPGACNMWIAPVADGEYVMDNVQFWRDVYGFDMKAMQSGIWDEVRVLHWPKDRVCGSPAGFKLLDLYTIKTEDLTFSSSWKSELTADVDDGLDGLLVWFDNFFAPSRESQGVGLQSVADEWAKEDKDRVAFTTGPFNDETHWRQGLLLFKHKDGEASSAALKKGTVIEGEVTFAPPEDMPRGLIIKTEWSVAGEAKKHSQSWDMR</sequence>
<dbReference type="PANTHER" id="PTHR11006">
    <property type="entry name" value="PROTEIN ARGININE N-METHYLTRANSFERASE"/>
    <property type="match status" value="1"/>
</dbReference>
<dbReference type="Pfam" id="PF21137">
    <property type="entry name" value="ANM3_C2H2_Zf"/>
    <property type="match status" value="1"/>
</dbReference>
<dbReference type="FunFam" id="3.40.50.150:FF:000003">
    <property type="entry name" value="Blast:Protein arginine N-methyltransferase 1"/>
    <property type="match status" value="1"/>
</dbReference>
<feature type="compositionally biased region" description="Acidic residues" evidence="14">
    <location>
        <begin position="26"/>
        <end position="36"/>
    </location>
</feature>
<dbReference type="GO" id="GO:0035242">
    <property type="term" value="F:protein-arginine omega-N asymmetric methyltransferase activity"/>
    <property type="evidence" value="ECO:0007669"/>
    <property type="project" value="UniProtKB-EC"/>
</dbReference>
<feature type="domain" description="Protein arginine N-methyltransferase 3-like C2H2 zinc finger" evidence="16">
    <location>
        <begin position="72"/>
        <end position="116"/>
    </location>
</feature>
<evidence type="ECO:0000256" key="8">
    <source>
        <dbReference type="ARBA" id="ARBA00022771"/>
    </source>
</evidence>
<dbReference type="Proteomes" id="UP000829685">
    <property type="component" value="Unassembled WGS sequence"/>
</dbReference>
<dbReference type="GO" id="GO:0005634">
    <property type="term" value="C:nucleus"/>
    <property type="evidence" value="ECO:0007669"/>
    <property type="project" value="TreeGrafter"/>
</dbReference>
<evidence type="ECO:0000259" key="16">
    <source>
        <dbReference type="Pfam" id="PF21137"/>
    </source>
</evidence>
<keyword evidence="19" id="KW-1185">Reference proteome</keyword>
<protein>
    <recommendedName>
        <fullName evidence="2">type I protein arginine methyltransferase</fullName>
        <ecNumber evidence="2">2.1.1.319</ecNumber>
    </recommendedName>
</protein>
<dbReference type="Gene3D" id="2.70.160.11">
    <property type="entry name" value="Hnrnp arginine n-methyltransferase1"/>
    <property type="match status" value="1"/>
</dbReference>
<dbReference type="InterPro" id="IPR055135">
    <property type="entry name" value="PRMT_dom"/>
</dbReference>
<evidence type="ECO:0000259" key="15">
    <source>
        <dbReference type="Pfam" id="PF13649"/>
    </source>
</evidence>
<evidence type="ECO:0000256" key="10">
    <source>
        <dbReference type="ARBA" id="ARBA00047384"/>
    </source>
</evidence>
<keyword evidence="6 12" id="KW-0949">S-adenosyl-L-methionine</keyword>
<proteinExistence type="predicted"/>
<keyword evidence="7" id="KW-0479">Metal-binding</keyword>
<feature type="domain" description="Protein arginine N-methyltransferase" evidence="17">
    <location>
        <begin position="361"/>
        <end position="547"/>
    </location>
</feature>
<reference evidence="18" key="1">
    <citation type="submission" date="2021-03" db="EMBL/GenBank/DDBJ databases">
        <title>Revisited historic fungal species revealed as producer of novel bioactive compounds through whole genome sequencing and comparative genomics.</title>
        <authorList>
            <person name="Vignolle G.A."/>
            <person name="Hochenegger N."/>
            <person name="Mach R.L."/>
            <person name="Mach-Aigner A.R."/>
            <person name="Javad Rahimi M."/>
            <person name="Salim K.A."/>
            <person name="Chan C.M."/>
            <person name="Lim L.B.L."/>
            <person name="Cai F."/>
            <person name="Druzhinina I.S."/>
            <person name="U'Ren J.M."/>
            <person name="Derntl C."/>
        </authorList>
    </citation>
    <scope>NUCLEOTIDE SEQUENCE</scope>
    <source>
        <strain evidence="18">TUCIM 5799</strain>
    </source>
</reference>
<comment type="catalytic activity">
    <reaction evidence="10">
        <text>L-arginyl-[protein] + 2 S-adenosyl-L-methionine = N(omega),N(omega)-dimethyl-L-arginyl-[protein] + 2 S-adenosyl-L-homocysteine + 2 H(+)</text>
        <dbReference type="Rhea" id="RHEA:48096"/>
        <dbReference type="Rhea" id="RHEA-COMP:10532"/>
        <dbReference type="Rhea" id="RHEA-COMP:11991"/>
        <dbReference type="ChEBI" id="CHEBI:15378"/>
        <dbReference type="ChEBI" id="CHEBI:29965"/>
        <dbReference type="ChEBI" id="CHEBI:57856"/>
        <dbReference type="ChEBI" id="CHEBI:59789"/>
        <dbReference type="ChEBI" id="CHEBI:61897"/>
        <dbReference type="EC" id="2.1.1.319"/>
    </reaction>
    <physiologicalReaction direction="left-to-right" evidence="10">
        <dbReference type="Rhea" id="RHEA:48097"/>
    </physiologicalReaction>
</comment>